<protein>
    <submittedName>
        <fullName evidence="1">Uncharacterized protein</fullName>
    </submittedName>
</protein>
<dbReference type="EMBL" id="OVTA01000002">
    <property type="protein sequence ID" value="SPR96380.1"/>
    <property type="molecule type" value="Genomic_DNA"/>
</dbReference>
<dbReference type="Proteomes" id="UP000256805">
    <property type="component" value="Unassembled WGS sequence"/>
</dbReference>
<evidence type="ECO:0000313" key="2">
    <source>
        <dbReference type="Proteomes" id="UP000256805"/>
    </source>
</evidence>
<gene>
    <name evidence="1" type="ORF">CBM2634_A100318</name>
</gene>
<dbReference type="AlphaFoldDB" id="A0A375IXU5"/>
<name>A0A375IXU5_9BURK</name>
<proteinExistence type="predicted"/>
<reference evidence="1 2" key="1">
    <citation type="submission" date="2018-01" db="EMBL/GenBank/DDBJ databases">
        <authorList>
            <person name="Gaut B.S."/>
            <person name="Morton B.R."/>
            <person name="Clegg M.T."/>
            <person name="Duvall M.R."/>
        </authorList>
    </citation>
    <scope>NUCLEOTIDE SEQUENCE [LARGE SCALE GENOMIC DNA]</scope>
    <source>
        <strain evidence="1">Cupriavidus taiwanensis cmp 52</strain>
    </source>
</reference>
<sequence length="72" mass="8277">MMNQPEQGQPRLFAQLPLLDGILEQHRVQLGADFITYRYHAYRVANFCSALAPLGSNYIHDFLVRASRDGER</sequence>
<accession>A0A375IXU5</accession>
<organism evidence="1 2">
    <name type="scientific">Cupriavidus taiwanensis</name>
    <dbReference type="NCBI Taxonomy" id="164546"/>
    <lineage>
        <taxon>Bacteria</taxon>
        <taxon>Pseudomonadati</taxon>
        <taxon>Pseudomonadota</taxon>
        <taxon>Betaproteobacteria</taxon>
        <taxon>Burkholderiales</taxon>
        <taxon>Burkholderiaceae</taxon>
        <taxon>Cupriavidus</taxon>
    </lineage>
</organism>
<evidence type="ECO:0000313" key="1">
    <source>
        <dbReference type="EMBL" id="SPR96380.1"/>
    </source>
</evidence>